<keyword evidence="2" id="KW-1185">Reference proteome</keyword>
<sequence length="141" mass="15825">MVMVQRRSQIMMQGNVLLIVPCKSTQYLNTACSNVEGDIDANMGESFLCSVTTSPTSQEHKSILRRSFFGWLKEQIRSDVVMLIDLMLELCVLTLETYVTRNAITAICVIHISQLEGIDIHQVGSVINSIVKRKDSDFEQG</sequence>
<comment type="caution">
    <text evidence="1">The sequence shown here is derived from an EMBL/GenBank/DDBJ whole genome shotgun (WGS) entry which is preliminary data.</text>
</comment>
<accession>A0AAN9PQ06</accession>
<protein>
    <submittedName>
        <fullName evidence="1">Uncharacterized protein</fullName>
    </submittedName>
</protein>
<dbReference type="AlphaFoldDB" id="A0AAN9PQ06"/>
<dbReference type="Proteomes" id="UP001367508">
    <property type="component" value="Unassembled WGS sequence"/>
</dbReference>
<organism evidence="1 2">
    <name type="scientific">Canavalia gladiata</name>
    <name type="common">Sword bean</name>
    <name type="synonym">Dolichos gladiatus</name>
    <dbReference type="NCBI Taxonomy" id="3824"/>
    <lineage>
        <taxon>Eukaryota</taxon>
        <taxon>Viridiplantae</taxon>
        <taxon>Streptophyta</taxon>
        <taxon>Embryophyta</taxon>
        <taxon>Tracheophyta</taxon>
        <taxon>Spermatophyta</taxon>
        <taxon>Magnoliopsida</taxon>
        <taxon>eudicotyledons</taxon>
        <taxon>Gunneridae</taxon>
        <taxon>Pentapetalae</taxon>
        <taxon>rosids</taxon>
        <taxon>fabids</taxon>
        <taxon>Fabales</taxon>
        <taxon>Fabaceae</taxon>
        <taxon>Papilionoideae</taxon>
        <taxon>50 kb inversion clade</taxon>
        <taxon>NPAAA clade</taxon>
        <taxon>indigoferoid/millettioid clade</taxon>
        <taxon>Phaseoleae</taxon>
        <taxon>Canavalia</taxon>
    </lineage>
</organism>
<gene>
    <name evidence="1" type="ORF">VNO77_41186</name>
</gene>
<name>A0AAN9PQ06_CANGL</name>
<evidence type="ECO:0000313" key="2">
    <source>
        <dbReference type="Proteomes" id="UP001367508"/>
    </source>
</evidence>
<reference evidence="1 2" key="1">
    <citation type="submission" date="2024-01" db="EMBL/GenBank/DDBJ databases">
        <title>The genomes of 5 underutilized Papilionoideae crops provide insights into root nodulation and disease resistanc.</title>
        <authorList>
            <person name="Jiang F."/>
        </authorList>
    </citation>
    <scope>NUCLEOTIDE SEQUENCE [LARGE SCALE GENOMIC DNA]</scope>
    <source>
        <strain evidence="1">LVBAO_FW01</strain>
        <tissue evidence="1">Leaves</tissue>
    </source>
</reference>
<proteinExistence type="predicted"/>
<evidence type="ECO:0000313" key="1">
    <source>
        <dbReference type="EMBL" id="KAK7307805.1"/>
    </source>
</evidence>
<dbReference type="EMBL" id="JAYMYQ010000010">
    <property type="protein sequence ID" value="KAK7307805.1"/>
    <property type="molecule type" value="Genomic_DNA"/>
</dbReference>